<dbReference type="Pfam" id="PF12799">
    <property type="entry name" value="LRR_4"/>
    <property type="match status" value="1"/>
</dbReference>
<dbReference type="GeneID" id="112045885"/>
<evidence type="ECO:0000313" key="5">
    <source>
        <dbReference type="Proteomes" id="UP001652582"/>
    </source>
</evidence>
<dbReference type="InterPro" id="IPR045060">
    <property type="entry name" value="Phe-tRNA-ligase_IIc_bsu"/>
</dbReference>
<proteinExistence type="predicted"/>
<evidence type="ECO:0000259" key="4">
    <source>
        <dbReference type="SMART" id="SM00873"/>
    </source>
</evidence>
<keyword evidence="5" id="KW-1185">Reference proteome</keyword>
<dbReference type="GO" id="GO:0004826">
    <property type="term" value="F:phenylalanine-tRNA ligase activity"/>
    <property type="evidence" value="ECO:0007669"/>
    <property type="project" value="InterPro"/>
</dbReference>
<dbReference type="InterPro" id="IPR032675">
    <property type="entry name" value="LRR_dom_sf"/>
</dbReference>
<dbReference type="PROSITE" id="PS51450">
    <property type="entry name" value="LRR"/>
    <property type="match status" value="2"/>
</dbReference>
<dbReference type="PRINTS" id="PR00019">
    <property type="entry name" value="LEURICHRPT"/>
</dbReference>
<dbReference type="AlphaFoldDB" id="A0A6J1N522"/>
<dbReference type="GO" id="GO:0003723">
    <property type="term" value="F:RNA binding"/>
    <property type="evidence" value="ECO:0007669"/>
    <property type="project" value="InterPro"/>
</dbReference>
<sequence>MSPWPEVLTAKSENRHEIKLAGAAISKRITEEGLDKTLFQLTNINLLNISDTCLTTIPDDIQLLVNLQSLLLYGNKIPEFNEKITSLPKLKVLDLSRNQLSAISESLNKMKELTSINFSSNQITEMPKLGDFPNLIIIDLSNNKLSSFLDTENANLPHLTDLKIKGNEIESIPSHIVRTMPSLKNFDLGDNKIKTVPGELAGLAKLKELNLKGNKLSDKRLMKLVDQCRTKQVTDYIREHCPKEDNTQDTGKGKGKKGKKPEEPPPDDVSELCHAMRILHVEDHTLRIRLEESEVWNIRPFILCCIVSELKFDDASFKKFIQMQTKLHDTVCDKRNIATIATHDLDRIPQGDLTYTALPPHKLSLTPLSRSKEYTGEQLFQQLQAEAETLRKEKKRNVYSGIHKYLYLLEGKSKYPCLMTSALRVISFPPITNSDVTKMSVNSRSMLVEVTSHSSMGACKTVLDKLLLECLMLGIGDGDDEEYHSLTVQQVKVVDTEGNLKSVYPSRTDCVYESGIKVYRLPKK</sequence>
<name>A0A6J1N522_BICAN</name>
<evidence type="ECO:0000313" key="6">
    <source>
        <dbReference type="RefSeq" id="XP_023938031.1"/>
    </source>
</evidence>
<dbReference type="InterPro" id="IPR003591">
    <property type="entry name" value="Leu-rich_rpt_typical-subtyp"/>
</dbReference>
<gene>
    <name evidence="6" type="primary">LOC112045885</name>
</gene>
<reference evidence="6" key="1">
    <citation type="submission" date="2025-08" db="UniProtKB">
        <authorList>
            <consortium name="RefSeq"/>
        </authorList>
    </citation>
    <scope>IDENTIFICATION</scope>
</reference>
<dbReference type="OrthoDB" id="67933at2759"/>
<dbReference type="GO" id="GO:0006432">
    <property type="term" value="P:phenylalanyl-tRNA aminoacylation"/>
    <property type="evidence" value="ECO:0007669"/>
    <property type="project" value="InterPro"/>
</dbReference>
<dbReference type="Pfam" id="PF13855">
    <property type="entry name" value="LRR_8"/>
    <property type="match status" value="1"/>
</dbReference>
<dbReference type="InterPro" id="IPR020825">
    <property type="entry name" value="Phe-tRNA_synthase-like_B3/B4"/>
</dbReference>
<dbReference type="RefSeq" id="XP_023938031.1">
    <property type="nucleotide sequence ID" value="XM_024082263.2"/>
</dbReference>
<dbReference type="Gene3D" id="3.80.10.10">
    <property type="entry name" value="Ribonuclease Inhibitor"/>
    <property type="match status" value="1"/>
</dbReference>
<dbReference type="PANTHER" id="PTHR10947">
    <property type="entry name" value="PHENYLALANYL-TRNA SYNTHETASE BETA CHAIN AND LEUCINE-RICH REPEAT-CONTAINING PROTEIN 47"/>
    <property type="match status" value="1"/>
</dbReference>
<dbReference type="SMART" id="SM00369">
    <property type="entry name" value="LRR_TYP"/>
    <property type="match status" value="7"/>
</dbReference>
<dbReference type="SMART" id="SM00873">
    <property type="entry name" value="B3_4"/>
    <property type="match status" value="1"/>
</dbReference>
<dbReference type="Proteomes" id="UP001652582">
    <property type="component" value="Chromosome 8"/>
</dbReference>
<dbReference type="InterPro" id="IPR005146">
    <property type="entry name" value="B3/B4_tRNA-bd"/>
</dbReference>
<feature type="domain" description="B3/B4 tRNA-binding" evidence="4">
    <location>
        <begin position="298"/>
        <end position="477"/>
    </location>
</feature>
<evidence type="ECO:0000256" key="1">
    <source>
        <dbReference type="ARBA" id="ARBA00022614"/>
    </source>
</evidence>
<evidence type="ECO:0000256" key="2">
    <source>
        <dbReference type="ARBA" id="ARBA00022737"/>
    </source>
</evidence>
<organism evidence="5 6">
    <name type="scientific">Bicyclus anynana</name>
    <name type="common">Squinting bush brown butterfly</name>
    <dbReference type="NCBI Taxonomy" id="110368"/>
    <lineage>
        <taxon>Eukaryota</taxon>
        <taxon>Metazoa</taxon>
        <taxon>Ecdysozoa</taxon>
        <taxon>Arthropoda</taxon>
        <taxon>Hexapoda</taxon>
        <taxon>Insecta</taxon>
        <taxon>Pterygota</taxon>
        <taxon>Neoptera</taxon>
        <taxon>Endopterygota</taxon>
        <taxon>Lepidoptera</taxon>
        <taxon>Glossata</taxon>
        <taxon>Ditrysia</taxon>
        <taxon>Papilionoidea</taxon>
        <taxon>Nymphalidae</taxon>
        <taxon>Satyrinae</taxon>
        <taxon>Satyrini</taxon>
        <taxon>Mycalesina</taxon>
        <taxon>Bicyclus</taxon>
    </lineage>
</organism>
<accession>A0A6J1N522</accession>
<dbReference type="InterPro" id="IPR025875">
    <property type="entry name" value="Leu-rich_rpt_4"/>
</dbReference>
<dbReference type="InterPro" id="IPR001611">
    <property type="entry name" value="Leu-rich_rpt"/>
</dbReference>
<dbReference type="PANTHER" id="PTHR10947:SF3">
    <property type="entry name" value="LEUCINE-RICH REPEAT-CONTAINING PROTEIN 47"/>
    <property type="match status" value="1"/>
</dbReference>
<dbReference type="SUPFAM" id="SSF52058">
    <property type="entry name" value="L domain-like"/>
    <property type="match status" value="1"/>
</dbReference>
<protein>
    <submittedName>
        <fullName evidence="6">Leucine-rich repeat-containing protein 47</fullName>
    </submittedName>
</protein>
<dbReference type="Gene3D" id="3.50.40.10">
    <property type="entry name" value="Phenylalanyl-trna Synthetase, Chain B, domain 3"/>
    <property type="match status" value="1"/>
</dbReference>
<evidence type="ECO:0000256" key="3">
    <source>
        <dbReference type="SAM" id="MobiDB-lite"/>
    </source>
</evidence>
<keyword evidence="1" id="KW-0433">Leucine-rich repeat</keyword>
<feature type="region of interest" description="Disordered" evidence="3">
    <location>
        <begin position="239"/>
        <end position="269"/>
    </location>
</feature>
<keyword evidence="2" id="KW-0677">Repeat</keyword>
<dbReference type="KEGG" id="bany:112045885"/>